<keyword evidence="4" id="KW-1185">Reference proteome</keyword>
<dbReference type="EMBL" id="QEAO01000010">
    <property type="protein sequence ID" value="TPX35025.1"/>
    <property type="molecule type" value="Genomic_DNA"/>
</dbReference>
<dbReference type="AlphaFoldDB" id="A0A507CBT3"/>
<comment type="caution">
    <text evidence="3">The sequence shown here is derived from an EMBL/GenBank/DDBJ whole genome shotgun (WGS) entry which is preliminary data.</text>
</comment>
<dbReference type="Gene3D" id="3.40.50.720">
    <property type="entry name" value="NAD(P)-binding Rossmann-like Domain"/>
    <property type="match status" value="1"/>
</dbReference>
<dbReference type="SUPFAM" id="SSF51735">
    <property type="entry name" value="NAD(P)-binding Rossmann-fold domains"/>
    <property type="match status" value="1"/>
</dbReference>
<dbReference type="PROSITE" id="PS00061">
    <property type="entry name" value="ADH_SHORT"/>
    <property type="match status" value="1"/>
</dbReference>
<gene>
    <name evidence="3" type="ORF">SmJEL517_g02444</name>
</gene>
<evidence type="ECO:0000256" key="2">
    <source>
        <dbReference type="RuleBase" id="RU000363"/>
    </source>
</evidence>
<dbReference type="PANTHER" id="PTHR42808">
    <property type="entry name" value="HYDROXYSTEROID DEHYDROGENASE-LIKE PROTEIN 2"/>
    <property type="match status" value="1"/>
</dbReference>
<dbReference type="Pfam" id="PF00106">
    <property type="entry name" value="adh_short"/>
    <property type="match status" value="1"/>
</dbReference>
<sequence>MVRKVAIVIGASRGMGADMALALAKEKYHVVVTAKSQGAVAGYGKETKLKGKKIRTVDDVAAEITAAGGTADAVQVDVRKVESIDEMVKKVVAMHGRVDVLIYNAGAIWWAPVKETNNKRFELMQEVNVRGYYAAVQAVYPHMIKQKSGRIIGVSPPIYSRFFRGKTSYAVGKVGMSVLTMGLAFELEGSDIAVTSIWPATAIQSAVTEIRSGTNMESLKHLRKASIFSDAIVGILSEPAEKVNGLCVIDEDFLRDFKGVTDFSKYQVVPGFEPARSLPKKFPSLLVAEQADRGRPVTSVAPSKL</sequence>
<evidence type="ECO:0008006" key="5">
    <source>
        <dbReference type="Google" id="ProtNLM"/>
    </source>
</evidence>
<evidence type="ECO:0000256" key="1">
    <source>
        <dbReference type="ARBA" id="ARBA00022857"/>
    </source>
</evidence>
<keyword evidence="1" id="KW-0521">NADP</keyword>
<dbReference type="PANTHER" id="PTHR42808:SF4">
    <property type="entry name" value="SHORT CHAIN DEHYDROGENASE"/>
    <property type="match status" value="1"/>
</dbReference>
<dbReference type="RefSeq" id="XP_031025610.1">
    <property type="nucleotide sequence ID" value="XM_031168372.1"/>
</dbReference>
<protein>
    <recommendedName>
        <fullName evidence="5">Short chain dehydrogenase</fullName>
    </recommendedName>
</protein>
<dbReference type="InterPro" id="IPR002347">
    <property type="entry name" value="SDR_fam"/>
</dbReference>
<reference evidence="3 4" key="1">
    <citation type="journal article" date="2019" name="Sci. Rep.">
        <title>Comparative genomics of chytrid fungi reveal insights into the obligate biotrophic and pathogenic lifestyle of Synchytrium endobioticum.</title>
        <authorList>
            <person name="van de Vossenberg B.T.L.H."/>
            <person name="Warris S."/>
            <person name="Nguyen H.D.T."/>
            <person name="van Gent-Pelzer M.P.E."/>
            <person name="Joly D.L."/>
            <person name="van de Geest H.C."/>
            <person name="Bonants P.J.M."/>
            <person name="Smith D.S."/>
            <person name="Levesque C.A."/>
            <person name="van der Lee T.A.J."/>
        </authorList>
    </citation>
    <scope>NUCLEOTIDE SEQUENCE [LARGE SCALE GENOMIC DNA]</scope>
    <source>
        <strain evidence="3 4">JEL517</strain>
    </source>
</reference>
<dbReference type="InterPro" id="IPR036291">
    <property type="entry name" value="NAD(P)-bd_dom_sf"/>
</dbReference>
<proteinExistence type="inferred from homology"/>
<dbReference type="Proteomes" id="UP000319731">
    <property type="component" value="Unassembled WGS sequence"/>
</dbReference>
<dbReference type="InterPro" id="IPR020904">
    <property type="entry name" value="Sc_DH/Rdtase_CS"/>
</dbReference>
<evidence type="ECO:0000313" key="4">
    <source>
        <dbReference type="Proteomes" id="UP000319731"/>
    </source>
</evidence>
<dbReference type="PRINTS" id="PR00080">
    <property type="entry name" value="SDRFAMILY"/>
</dbReference>
<dbReference type="OrthoDB" id="5327538at2759"/>
<dbReference type="PRINTS" id="PR00081">
    <property type="entry name" value="GDHRDH"/>
</dbReference>
<dbReference type="STRING" id="1806994.A0A507CBT3"/>
<dbReference type="GeneID" id="42003669"/>
<organism evidence="3 4">
    <name type="scientific">Synchytrium microbalum</name>
    <dbReference type="NCBI Taxonomy" id="1806994"/>
    <lineage>
        <taxon>Eukaryota</taxon>
        <taxon>Fungi</taxon>
        <taxon>Fungi incertae sedis</taxon>
        <taxon>Chytridiomycota</taxon>
        <taxon>Chytridiomycota incertae sedis</taxon>
        <taxon>Chytridiomycetes</taxon>
        <taxon>Synchytriales</taxon>
        <taxon>Synchytriaceae</taxon>
        <taxon>Synchytrium</taxon>
    </lineage>
</organism>
<comment type="similarity">
    <text evidence="2">Belongs to the short-chain dehydrogenases/reductases (SDR) family.</text>
</comment>
<accession>A0A507CBT3</accession>
<name>A0A507CBT3_9FUNG</name>
<evidence type="ECO:0000313" key="3">
    <source>
        <dbReference type="EMBL" id="TPX35025.1"/>
    </source>
</evidence>
<dbReference type="InterPro" id="IPR051935">
    <property type="entry name" value="HSDL2"/>
</dbReference>